<dbReference type="InterPro" id="IPR020841">
    <property type="entry name" value="PKS_Beta-ketoAc_synthase_dom"/>
</dbReference>
<proteinExistence type="predicted"/>
<dbReference type="GO" id="GO:0033068">
    <property type="term" value="P:macrolide biosynthetic process"/>
    <property type="evidence" value="ECO:0007669"/>
    <property type="project" value="UniProtKB-ARBA"/>
</dbReference>
<evidence type="ECO:0000256" key="8">
    <source>
        <dbReference type="SAM" id="MobiDB-lite"/>
    </source>
</evidence>
<evidence type="ECO:0000256" key="6">
    <source>
        <dbReference type="ARBA" id="ARBA00023268"/>
    </source>
</evidence>
<evidence type="ECO:0000256" key="4">
    <source>
        <dbReference type="ARBA" id="ARBA00022679"/>
    </source>
</evidence>
<dbReference type="InterPro" id="IPR013120">
    <property type="entry name" value="FAR_NAD-bd"/>
</dbReference>
<dbReference type="InterPro" id="IPR015083">
    <property type="entry name" value="NorB/c/GfsB-D-like_docking"/>
</dbReference>
<dbReference type="InterPro" id="IPR057326">
    <property type="entry name" value="KR_dom"/>
</dbReference>
<dbReference type="Pfam" id="PF16197">
    <property type="entry name" value="KAsynt_C_assoc"/>
    <property type="match status" value="1"/>
</dbReference>
<dbReference type="InterPro" id="IPR032821">
    <property type="entry name" value="PKS_assoc"/>
</dbReference>
<dbReference type="Pfam" id="PF00550">
    <property type="entry name" value="PP-binding"/>
    <property type="match status" value="1"/>
</dbReference>
<dbReference type="SMART" id="SM00827">
    <property type="entry name" value="PKS_AT"/>
    <property type="match status" value="1"/>
</dbReference>
<gene>
    <name evidence="11" type="ordered locus">Amir_4440</name>
</gene>
<dbReference type="PROSITE" id="PS00012">
    <property type="entry name" value="PHOSPHOPANTETHEINE"/>
    <property type="match status" value="1"/>
</dbReference>
<dbReference type="SUPFAM" id="SSF51735">
    <property type="entry name" value="NAD(P)-binding Rossmann-fold domains"/>
    <property type="match status" value="3"/>
</dbReference>
<dbReference type="InterPro" id="IPR009081">
    <property type="entry name" value="PP-bd_ACP"/>
</dbReference>
<dbReference type="InterPro" id="IPR014043">
    <property type="entry name" value="Acyl_transferase_dom"/>
</dbReference>
<name>C6WK73_ACTMD</name>
<evidence type="ECO:0000259" key="9">
    <source>
        <dbReference type="PROSITE" id="PS50075"/>
    </source>
</evidence>
<protein>
    <submittedName>
        <fullName evidence="11">Thioester reductase domain protein</fullName>
    </submittedName>
</protein>
<dbReference type="SMART" id="SM00822">
    <property type="entry name" value="PKS_KR"/>
    <property type="match status" value="1"/>
</dbReference>
<dbReference type="GO" id="GO:0031177">
    <property type="term" value="F:phosphopantetheine binding"/>
    <property type="evidence" value="ECO:0007669"/>
    <property type="project" value="InterPro"/>
</dbReference>
<dbReference type="SMART" id="SM00826">
    <property type="entry name" value="PKS_DH"/>
    <property type="match status" value="1"/>
</dbReference>
<dbReference type="InterPro" id="IPR036291">
    <property type="entry name" value="NAD(P)-bd_dom_sf"/>
</dbReference>
<dbReference type="PROSITE" id="PS50075">
    <property type="entry name" value="CARRIER"/>
    <property type="match status" value="1"/>
</dbReference>
<dbReference type="Pfam" id="PF02801">
    <property type="entry name" value="Ketoacyl-synt_C"/>
    <property type="match status" value="1"/>
</dbReference>
<comment type="cofactor">
    <cofactor evidence="1">
        <name>pantetheine 4'-phosphate</name>
        <dbReference type="ChEBI" id="CHEBI:47942"/>
    </cofactor>
</comment>
<dbReference type="InterPro" id="IPR014031">
    <property type="entry name" value="Ketoacyl_synth_C"/>
</dbReference>
<keyword evidence="12" id="KW-1185">Reference proteome</keyword>
<evidence type="ECO:0000256" key="1">
    <source>
        <dbReference type="ARBA" id="ARBA00001957"/>
    </source>
</evidence>
<dbReference type="Pfam" id="PF08659">
    <property type="entry name" value="KR"/>
    <property type="match status" value="1"/>
</dbReference>
<dbReference type="InterPro" id="IPR006162">
    <property type="entry name" value="Ppantetheine_attach_site"/>
</dbReference>
<evidence type="ECO:0000256" key="5">
    <source>
        <dbReference type="ARBA" id="ARBA00023194"/>
    </source>
</evidence>
<dbReference type="EMBL" id="CP001630">
    <property type="protein sequence ID" value="ACU38286.1"/>
    <property type="molecule type" value="Genomic_DNA"/>
</dbReference>
<dbReference type="Pfam" id="PF00109">
    <property type="entry name" value="ketoacyl-synt"/>
    <property type="match status" value="1"/>
</dbReference>
<evidence type="ECO:0000256" key="3">
    <source>
        <dbReference type="ARBA" id="ARBA00022553"/>
    </source>
</evidence>
<keyword evidence="7" id="KW-0012">Acyltransferase</keyword>
<dbReference type="Gene3D" id="3.40.50.720">
    <property type="entry name" value="NAD(P)-binding Rossmann-like Domain"/>
    <property type="match status" value="2"/>
</dbReference>
<keyword evidence="3" id="KW-0597">Phosphoprotein</keyword>
<evidence type="ECO:0000256" key="7">
    <source>
        <dbReference type="ARBA" id="ARBA00023315"/>
    </source>
</evidence>
<dbReference type="InterPro" id="IPR016035">
    <property type="entry name" value="Acyl_Trfase/lysoPLipase"/>
</dbReference>
<dbReference type="CDD" id="cd05235">
    <property type="entry name" value="SDR_e1"/>
    <property type="match status" value="1"/>
</dbReference>
<dbReference type="FunFam" id="3.40.47.10:FF:000019">
    <property type="entry name" value="Polyketide synthase type I"/>
    <property type="match status" value="1"/>
</dbReference>
<dbReference type="InterPro" id="IPR016036">
    <property type="entry name" value="Malonyl_transacylase_ACP-bd"/>
</dbReference>
<dbReference type="InterPro" id="IPR016039">
    <property type="entry name" value="Thiolase-like"/>
</dbReference>
<dbReference type="Pfam" id="PF00698">
    <property type="entry name" value="Acyl_transf_1"/>
    <property type="match status" value="1"/>
</dbReference>
<dbReference type="Pfam" id="PF08990">
    <property type="entry name" value="Docking"/>
    <property type="match status" value="1"/>
</dbReference>
<dbReference type="GO" id="GO:0006633">
    <property type="term" value="P:fatty acid biosynthetic process"/>
    <property type="evidence" value="ECO:0007669"/>
    <property type="project" value="TreeGrafter"/>
</dbReference>
<dbReference type="eggNOG" id="COG3321">
    <property type="taxonomic scope" value="Bacteria"/>
</dbReference>
<dbReference type="CDD" id="cd08956">
    <property type="entry name" value="KR_3_FAS_SDR_x"/>
    <property type="match status" value="1"/>
</dbReference>
<dbReference type="PANTHER" id="PTHR43775:SF51">
    <property type="entry name" value="INACTIVE PHENOLPHTHIOCEROL SYNTHESIS POLYKETIDE SYNTHASE TYPE I PKS1-RELATED"/>
    <property type="match status" value="1"/>
</dbReference>
<dbReference type="eggNOG" id="COG1028">
    <property type="taxonomic scope" value="Bacteria"/>
</dbReference>
<dbReference type="Pfam" id="PF07993">
    <property type="entry name" value="NAD_binding_4"/>
    <property type="match status" value="1"/>
</dbReference>
<dbReference type="SMART" id="SM00823">
    <property type="entry name" value="PKS_PP"/>
    <property type="match status" value="1"/>
</dbReference>
<dbReference type="SUPFAM" id="SSF55048">
    <property type="entry name" value="Probable ACP-binding domain of malonyl-CoA ACP transacylase"/>
    <property type="match status" value="1"/>
</dbReference>
<feature type="region of interest" description="Disordered" evidence="8">
    <location>
        <begin position="1872"/>
        <end position="1895"/>
    </location>
</feature>
<dbReference type="Gene3D" id="3.30.70.3290">
    <property type="match status" value="1"/>
</dbReference>
<dbReference type="InterPro" id="IPR001227">
    <property type="entry name" value="Ac_transferase_dom_sf"/>
</dbReference>
<dbReference type="InterPro" id="IPR014030">
    <property type="entry name" value="Ketoacyl_synth_N"/>
</dbReference>
<dbReference type="SUPFAM" id="SSF47336">
    <property type="entry name" value="ACP-like"/>
    <property type="match status" value="1"/>
</dbReference>
<sequence length="2107" mass="221139">MPDDQKAVEYLKWVTADLRRTRDRLSELEAAADEPIAIIGMGCRFPGGAHGPDGLWRLVAEERDAITEFPADRGWDVAARYDPRPGRPGKTYTRHGGFLHDAAEFDAEFFRISPREATAMDPQQRLLLEVAWEAVEHAGIDPRSLAGSRTGVFAGIAAQTYNQSLDQREYAGYLATGVVGSVASGRVAYALGLEGPAITLDTACSSSLVAAHLAVRSLRAGDCDLALAGGASVTGSLDGWLEFSAQGNLAPDGRCKSFAASADGTGWSEGVGLLLLTRLSRARELGHPVLALIRGSAVNQDGASNGLAAPNGPAQERVIRAAVADAGITPADVDAVEAHGTGTTLGDPIEAQALLAAYGRGRPGDRPLWLGSLKSNLGHAQAAAGVGGVIKMVQAIRHGLLPRTLHVDEPTPEVDWSRGAVELLRESRPWPEVDRPRRAGVSSFGISGTNAHLILEQAPEPEAAPAAEPAPAAPRDLAGVVPLLLSAPTDAALRARAADLADHLDAHDHHPADVAHALVATRTRFDRRAVVVGGDRAELASGLRALADGSPDALTGSGRPGGLALLFAGQGGQHAGMGQGLRAAHPVFARALDEAIDAVDAELDGHAEHSVRAALERHDGLHDRMVYAQTALFALETALFRLVESWGLRPDWVAGHSVGEVAAAHAAGALSLGGAARLVAARGRLMDGLAPGGAMIALEATEAEAERELAGEPLVGVAAINGPRSVVISGAHRPAEAVAARFAARGRRVKRLRVSCASHSPLMEPMLAEFHRIASTVEHAPPRVPLLSTVTGRPVEDGELGPDHWTRHARRSVRFLDAVTRLDELGVTALLEVGPDGALTAQAQRVLDDSERDGRLAVPLLRPGHDEPRTAATALGALCAAGLTPDWAAVHGRDARPVELPTYPFQRRRYWLRATGSTEVADLGLAPADHPLLGSLAQRADADTALLAGRLSTAAHPWLADLPGSADAALVDLALRAADRTDCDVVRELSLHGPVRLAAGDATTLQLAVAAPDDAGERAFTVHARADAADGAWELVASGALARQVALPAPPAEEWPPPGAQAVEVDAALAGLGVTAVLRRGDELFADLAPPADRLAAGFGLHPLLLHAATAPRPGGDATRPRRWRDVRLHATGAGALRVRLTPGDGRSFALTAHDRSGLPVLTVGEVATAPADRGRGAEHDALFRVTWEPTRLPAADRAPEWAWDSDHRPGGRAPEVLLLRPSPARPHDPVPAAHDLLRHAMARLRDLLADPALAATRLVVLTEGAVATDAAEEADLAGAALCGLVRSVQSEHPDRVVLVDTATGGDPDPAPVLAAALAVGEPQFALRGDRVLVPRMSRLPLPWPPATPWRADGTVLITGGTGALGATVARHLVRGHGVRRLLLTSRRGPEAAGAADLVAELTALGADVTVAACDVTRREAVRDLLACVPDAHPLSAVVHTAGVLADGMLASLTEDDLTSVLRPKVDAAWHLHELTRDADLSAFVLFSSVTGVMGTPGQANYAAANSFLDALAAHRARRGLPAVSVAWGLWEGASTMTEHLTEVHLTRMAKEGLLLLPVDLGMAVLDAAAGQPEPAVVGMPVDLAATRAHHAQPVLMRGLTRTRLRPESAEAGAAGGGALLERLAALDAPARRSLLLGIVAEHAAAVLGRDEPLAADQVFQDAGFDSLTAVDLRNRLAKVVPAPLPATAVFDHRTPEALAGRLLADLLGERVAETGVDLAAEIALAPDVVADTAPHLTTDPADVLLTGATGFLGAFLLRDLLRHTRARVHCLVRGADEPDARRRLLRTAERYGTGIDLDRVEVVVGDLAQPGLGLAPEVFDRLARTAEVVFHAGAGVNWIYPYPELKAANVGGTEEVLRLAARHRTVPVHHVSSTGVYDQRPGTRLTELDPTGPPEVLGNGYRRSKWVAEGLVELARRRGVPVSVYRVDSISGDQERGACQDQDFVWLSVRGILESGAAPEGLDIAFHPTPVDFVSRAVVALAGRPASLGETGLGETYNVSNEDSLTFTEVVTALRGMGYDLPEVPRERWSELVRRDPSNALTPLLDVFELAFTGAGGYPDIATKKLDDALTGTPVSCPPITGELLATYLGFFVRTGYFPPPPGGTR</sequence>
<evidence type="ECO:0000256" key="2">
    <source>
        <dbReference type="ARBA" id="ARBA00022450"/>
    </source>
</evidence>
<dbReference type="SMART" id="SM00825">
    <property type="entry name" value="PKS_KS"/>
    <property type="match status" value="1"/>
</dbReference>
<feature type="domain" description="Ketosynthase family 3 (KS3)" evidence="10">
    <location>
        <begin position="33"/>
        <end position="457"/>
    </location>
</feature>
<keyword evidence="5" id="KW-0045">Antibiotic biosynthesis</keyword>
<dbReference type="InterPro" id="IPR050091">
    <property type="entry name" value="PKS_NRPS_Biosynth_Enz"/>
</dbReference>
<organism evidence="11 12">
    <name type="scientific">Actinosynnema mirum (strain ATCC 29888 / DSM 43827 / JCM 3225 / NBRC 14064 / NCIMB 13271 / NRRL B-12336 / IMRU 3971 / 101)</name>
    <dbReference type="NCBI Taxonomy" id="446462"/>
    <lineage>
        <taxon>Bacteria</taxon>
        <taxon>Bacillati</taxon>
        <taxon>Actinomycetota</taxon>
        <taxon>Actinomycetes</taxon>
        <taxon>Pseudonocardiales</taxon>
        <taxon>Pseudonocardiaceae</taxon>
        <taxon>Actinosynnema</taxon>
    </lineage>
</organism>
<keyword evidence="4" id="KW-0808">Transferase</keyword>
<dbReference type="NCBIfam" id="TIGR01746">
    <property type="entry name" value="Thioester-redct"/>
    <property type="match status" value="1"/>
</dbReference>
<keyword evidence="2" id="KW-0596">Phosphopantetheine</keyword>
<dbReference type="KEGG" id="ami:Amir_4440"/>
<dbReference type="SUPFAM" id="SSF52151">
    <property type="entry name" value="FabD/lysophospholipase-like"/>
    <property type="match status" value="1"/>
</dbReference>
<dbReference type="SUPFAM" id="SSF53901">
    <property type="entry name" value="Thiolase-like"/>
    <property type="match status" value="1"/>
</dbReference>
<dbReference type="Gene3D" id="1.10.1200.10">
    <property type="entry name" value="ACP-like"/>
    <property type="match status" value="1"/>
</dbReference>
<dbReference type="InterPro" id="IPR049552">
    <property type="entry name" value="PKS_DH_N"/>
</dbReference>
<reference evidence="11 12" key="1">
    <citation type="journal article" date="2009" name="Stand. Genomic Sci.">
        <title>Complete genome sequence of Actinosynnema mirum type strain (101).</title>
        <authorList>
            <person name="Land M."/>
            <person name="Lapidus A."/>
            <person name="Mayilraj S."/>
            <person name="Chen F."/>
            <person name="Copeland A."/>
            <person name="Del Rio T.G."/>
            <person name="Nolan M."/>
            <person name="Lucas S."/>
            <person name="Tice H."/>
            <person name="Cheng J.F."/>
            <person name="Chertkov O."/>
            <person name="Bruce D."/>
            <person name="Goodwin L."/>
            <person name="Pitluck S."/>
            <person name="Rohde M."/>
            <person name="Goker M."/>
            <person name="Pati A."/>
            <person name="Ivanova N."/>
            <person name="Mavromatis K."/>
            <person name="Chen A."/>
            <person name="Palaniappan K."/>
            <person name="Hauser L."/>
            <person name="Chang Y.J."/>
            <person name="Jeffries C.C."/>
            <person name="Brettin T."/>
            <person name="Detter J.C."/>
            <person name="Han C."/>
            <person name="Chain P."/>
            <person name="Tindall B.J."/>
            <person name="Bristow J."/>
            <person name="Eisen J.A."/>
            <person name="Markowitz V."/>
            <person name="Hugenholtz P."/>
            <person name="Kyrpides N.C."/>
            <person name="Klenk H.P."/>
        </authorList>
    </citation>
    <scope>NUCLEOTIDE SEQUENCE [LARGE SCALE GENOMIC DNA]</scope>
    <source>
        <strain evidence="12">ATCC 29888 / DSM 43827 / JCM 3225 / NBRC 14064 / NCIMB 13271 / NRRL B-12336 / IMRU 3971 / 101</strain>
    </source>
</reference>
<dbReference type="Proteomes" id="UP000002213">
    <property type="component" value="Chromosome"/>
</dbReference>
<dbReference type="Gene3D" id="3.40.47.10">
    <property type="match status" value="1"/>
</dbReference>
<evidence type="ECO:0000313" key="12">
    <source>
        <dbReference type="Proteomes" id="UP000002213"/>
    </source>
</evidence>
<dbReference type="Gene3D" id="3.40.366.10">
    <property type="entry name" value="Malonyl-Coenzyme A Acyl Carrier Protein, domain 2"/>
    <property type="match status" value="1"/>
</dbReference>
<dbReference type="InterPro" id="IPR010080">
    <property type="entry name" value="Thioester_reductase-like_dom"/>
</dbReference>
<dbReference type="CDD" id="cd00833">
    <property type="entry name" value="PKS"/>
    <property type="match status" value="1"/>
</dbReference>
<accession>C6WK73</accession>
<dbReference type="Gene3D" id="3.10.129.110">
    <property type="entry name" value="Polyketide synthase dehydratase"/>
    <property type="match status" value="1"/>
</dbReference>
<dbReference type="InterPro" id="IPR020806">
    <property type="entry name" value="PKS_PP-bd"/>
</dbReference>
<keyword evidence="6" id="KW-0511">Multifunctional enzyme</keyword>
<dbReference type="eggNOG" id="COG3320">
    <property type="taxonomic scope" value="Bacteria"/>
</dbReference>
<dbReference type="PANTHER" id="PTHR43775">
    <property type="entry name" value="FATTY ACID SYNTHASE"/>
    <property type="match status" value="1"/>
</dbReference>
<dbReference type="InterPro" id="IPR042104">
    <property type="entry name" value="PKS_dehydratase_sf"/>
</dbReference>
<dbReference type="InterPro" id="IPR036736">
    <property type="entry name" value="ACP-like_sf"/>
</dbReference>
<dbReference type="InterPro" id="IPR013968">
    <property type="entry name" value="PKS_KR"/>
</dbReference>
<feature type="domain" description="Carrier" evidence="9">
    <location>
        <begin position="1631"/>
        <end position="1707"/>
    </location>
</feature>
<dbReference type="PROSITE" id="PS52004">
    <property type="entry name" value="KS3_2"/>
    <property type="match status" value="1"/>
</dbReference>
<dbReference type="STRING" id="446462.Amir_4440"/>
<dbReference type="GO" id="GO:0004312">
    <property type="term" value="F:fatty acid synthase activity"/>
    <property type="evidence" value="ECO:0007669"/>
    <property type="project" value="TreeGrafter"/>
</dbReference>
<dbReference type="Pfam" id="PF21089">
    <property type="entry name" value="PKS_DH_N"/>
    <property type="match status" value="1"/>
</dbReference>
<evidence type="ECO:0000259" key="10">
    <source>
        <dbReference type="PROSITE" id="PS52004"/>
    </source>
</evidence>
<dbReference type="InterPro" id="IPR020807">
    <property type="entry name" value="PKS_DH"/>
</dbReference>
<evidence type="ECO:0000313" key="11">
    <source>
        <dbReference type="EMBL" id="ACU38286.1"/>
    </source>
</evidence>
<dbReference type="HOGENOM" id="CLU_000022_35_2_11"/>
<dbReference type="OrthoDB" id="9778690at2"/>